<proteinExistence type="predicted"/>
<organism evidence="2 3">
    <name type="scientific">Homarus americanus</name>
    <name type="common">American lobster</name>
    <dbReference type="NCBI Taxonomy" id="6706"/>
    <lineage>
        <taxon>Eukaryota</taxon>
        <taxon>Metazoa</taxon>
        <taxon>Ecdysozoa</taxon>
        <taxon>Arthropoda</taxon>
        <taxon>Crustacea</taxon>
        <taxon>Multicrustacea</taxon>
        <taxon>Malacostraca</taxon>
        <taxon>Eumalacostraca</taxon>
        <taxon>Eucarida</taxon>
        <taxon>Decapoda</taxon>
        <taxon>Pleocyemata</taxon>
        <taxon>Astacidea</taxon>
        <taxon>Nephropoidea</taxon>
        <taxon>Nephropidae</taxon>
        <taxon>Homarus</taxon>
    </lineage>
</organism>
<feature type="region of interest" description="Disordered" evidence="1">
    <location>
        <begin position="1"/>
        <end position="121"/>
    </location>
</feature>
<sequence>MAPINTKGTVRSDGGENMDRMEEIVEVTCIMSPSRNKNDANKRDKNKPVKNELEIKSCDDENQCKTTAFNGEPQPSTSEPQPTSGEQQLSVPIDSDNKVVAQDPGSDDDEVVADDHGSEER</sequence>
<feature type="compositionally biased region" description="Basic and acidic residues" evidence="1">
    <location>
        <begin position="36"/>
        <end position="63"/>
    </location>
</feature>
<dbReference type="Proteomes" id="UP000747542">
    <property type="component" value="Unassembled WGS sequence"/>
</dbReference>
<dbReference type="AlphaFoldDB" id="A0A8J5JY50"/>
<name>A0A8J5JY50_HOMAM</name>
<dbReference type="EMBL" id="JAHLQT010022185">
    <property type="protein sequence ID" value="KAG7166712.1"/>
    <property type="molecule type" value="Genomic_DNA"/>
</dbReference>
<comment type="caution">
    <text evidence="2">The sequence shown here is derived from an EMBL/GenBank/DDBJ whole genome shotgun (WGS) entry which is preliminary data.</text>
</comment>
<feature type="compositionally biased region" description="Low complexity" evidence="1">
    <location>
        <begin position="71"/>
        <end position="86"/>
    </location>
</feature>
<reference evidence="2" key="1">
    <citation type="journal article" date="2021" name="Sci. Adv.">
        <title>The American lobster genome reveals insights on longevity, neural, and immune adaptations.</title>
        <authorList>
            <person name="Polinski J.M."/>
            <person name="Zimin A.V."/>
            <person name="Clark K.F."/>
            <person name="Kohn A.B."/>
            <person name="Sadowski N."/>
            <person name="Timp W."/>
            <person name="Ptitsyn A."/>
            <person name="Khanna P."/>
            <person name="Romanova D.Y."/>
            <person name="Williams P."/>
            <person name="Greenwood S.J."/>
            <person name="Moroz L.L."/>
            <person name="Walt D.R."/>
            <person name="Bodnar A.G."/>
        </authorList>
    </citation>
    <scope>NUCLEOTIDE SEQUENCE</scope>
    <source>
        <strain evidence="2">GMGI-L3</strain>
    </source>
</reference>
<evidence type="ECO:0000256" key="1">
    <source>
        <dbReference type="SAM" id="MobiDB-lite"/>
    </source>
</evidence>
<evidence type="ECO:0000313" key="3">
    <source>
        <dbReference type="Proteomes" id="UP000747542"/>
    </source>
</evidence>
<gene>
    <name evidence="2" type="ORF">Hamer_G010353</name>
</gene>
<evidence type="ECO:0000313" key="2">
    <source>
        <dbReference type="EMBL" id="KAG7166712.1"/>
    </source>
</evidence>
<protein>
    <submittedName>
        <fullName evidence="2">Uncharacterized protein</fullName>
    </submittedName>
</protein>
<feature type="compositionally biased region" description="Basic and acidic residues" evidence="1">
    <location>
        <begin position="13"/>
        <end position="23"/>
    </location>
</feature>
<keyword evidence="3" id="KW-1185">Reference proteome</keyword>
<accession>A0A8J5JY50</accession>